<protein>
    <submittedName>
        <fullName evidence="2">Uncharacterized protein</fullName>
    </submittedName>
</protein>
<dbReference type="EMBL" id="CAXAMN010022384">
    <property type="protein sequence ID" value="CAK9068899.1"/>
    <property type="molecule type" value="Genomic_DNA"/>
</dbReference>
<sequence>MISDTDASWSSRDLANLLWAAGKLKRSDPLPSTTLAASELTAGDLANVVWTHAVLRRPLEPLMVKRLGLLGEFRLRELTNRAWKTGVLQLPEAILAESMRRVLDVPARIEARDLASLV</sequence>
<evidence type="ECO:0000313" key="3">
    <source>
        <dbReference type="Proteomes" id="UP001642484"/>
    </source>
</evidence>
<keyword evidence="3" id="KW-1185">Reference proteome</keyword>
<dbReference type="Proteomes" id="UP001642484">
    <property type="component" value="Unassembled WGS sequence"/>
</dbReference>
<dbReference type="EMBL" id="CAXAMN010022395">
    <property type="protein sequence ID" value="CAK9068996.1"/>
    <property type="molecule type" value="Genomic_DNA"/>
</dbReference>
<reference evidence="2 3" key="1">
    <citation type="submission" date="2024-02" db="EMBL/GenBank/DDBJ databases">
        <authorList>
            <person name="Chen Y."/>
            <person name="Shah S."/>
            <person name="Dougan E. K."/>
            <person name="Thang M."/>
            <person name="Chan C."/>
        </authorList>
    </citation>
    <scope>NUCLEOTIDE SEQUENCE [LARGE SCALE GENOMIC DNA]</scope>
</reference>
<organism evidence="2 3">
    <name type="scientific">Durusdinium trenchii</name>
    <dbReference type="NCBI Taxonomy" id="1381693"/>
    <lineage>
        <taxon>Eukaryota</taxon>
        <taxon>Sar</taxon>
        <taxon>Alveolata</taxon>
        <taxon>Dinophyceae</taxon>
        <taxon>Suessiales</taxon>
        <taxon>Symbiodiniaceae</taxon>
        <taxon>Durusdinium</taxon>
    </lineage>
</organism>
<comment type="caution">
    <text evidence="2">The sequence shown here is derived from an EMBL/GenBank/DDBJ whole genome shotgun (WGS) entry which is preliminary data.</text>
</comment>
<name>A0ABP0NYW3_9DINO</name>
<evidence type="ECO:0000313" key="2">
    <source>
        <dbReference type="EMBL" id="CAK9068996.1"/>
    </source>
</evidence>
<accession>A0ABP0NYW3</accession>
<gene>
    <name evidence="1" type="ORF">CCMP2556_LOCUS33863</name>
    <name evidence="2" type="ORF">CCMP2556_LOCUS33909</name>
</gene>
<evidence type="ECO:0000313" key="1">
    <source>
        <dbReference type="EMBL" id="CAK9068899.1"/>
    </source>
</evidence>
<proteinExistence type="predicted"/>